<dbReference type="PANTHER" id="PTHR13887">
    <property type="entry name" value="GLUTATHIONE S-TRANSFERASE KAPPA"/>
    <property type="match status" value="1"/>
</dbReference>
<dbReference type="PROSITE" id="PS00195">
    <property type="entry name" value="GLUTAREDOXIN_1"/>
    <property type="match status" value="1"/>
</dbReference>
<dbReference type="Proteomes" id="UP001597273">
    <property type="component" value="Unassembled WGS sequence"/>
</dbReference>
<sequence length="216" mass="24318">MTIKVKVYSDYVCPFCFLAEKPLEEAVQGRDVDIEWMPFELRPYPNATLRPEEDYLQTTWAQSVYPMAEKMGVEIVLPGVSPQPHTHLAFEGYQYAKEKGKGTAYHERMMRAFFQEEQDIGNIDVLTKLAGEIGLDENGYREAIESGKYEEAHQKALAHAYEEANITAVPTFIIGDTVLAGLYSKEAIEQVIDEELKKQKPIVLSEGMSCGPDGIC</sequence>
<protein>
    <submittedName>
        <fullName evidence="2">DsbA family protein</fullName>
    </submittedName>
</protein>
<organism evidence="2 3">
    <name type="scientific">Planococcus chinensis</name>
    <dbReference type="NCBI Taxonomy" id="272917"/>
    <lineage>
        <taxon>Bacteria</taxon>
        <taxon>Bacillati</taxon>
        <taxon>Bacillota</taxon>
        <taxon>Bacilli</taxon>
        <taxon>Bacillales</taxon>
        <taxon>Caryophanaceae</taxon>
        <taxon>Planococcus</taxon>
    </lineage>
</organism>
<name>A0ABW4QHT4_9BACL</name>
<keyword evidence="3" id="KW-1185">Reference proteome</keyword>
<reference evidence="3" key="1">
    <citation type="journal article" date="2019" name="Int. J. Syst. Evol. Microbiol.">
        <title>The Global Catalogue of Microorganisms (GCM) 10K type strain sequencing project: providing services to taxonomists for standard genome sequencing and annotation.</title>
        <authorList>
            <consortium name="The Broad Institute Genomics Platform"/>
            <consortium name="The Broad Institute Genome Sequencing Center for Infectious Disease"/>
            <person name="Wu L."/>
            <person name="Ma J."/>
        </authorList>
    </citation>
    <scope>NUCLEOTIDE SEQUENCE [LARGE SCALE GENOMIC DNA]</scope>
    <source>
        <strain evidence="3">CGMCC 1.15475</strain>
    </source>
</reference>
<dbReference type="Pfam" id="PF01323">
    <property type="entry name" value="DSBA"/>
    <property type="match status" value="1"/>
</dbReference>
<dbReference type="InterPro" id="IPR036249">
    <property type="entry name" value="Thioredoxin-like_sf"/>
</dbReference>
<dbReference type="InterPro" id="IPR011767">
    <property type="entry name" value="GLR_AS"/>
</dbReference>
<gene>
    <name evidence="2" type="ORF">ACFSDB_09285</name>
</gene>
<dbReference type="SUPFAM" id="SSF52833">
    <property type="entry name" value="Thioredoxin-like"/>
    <property type="match status" value="1"/>
</dbReference>
<dbReference type="EMBL" id="JBHUFW010000005">
    <property type="protein sequence ID" value="MFD1863124.1"/>
    <property type="molecule type" value="Genomic_DNA"/>
</dbReference>
<comment type="caution">
    <text evidence="2">The sequence shown here is derived from an EMBL/GenBank/DDBJ whole genome shotgun (WGS) entry which is preliminary data.</text>
</comment>
<dbReference type="CDD" id="cd03024">
    <property type="entry name" value="DsbA_FrnE"/>
    <property type="match status" value="1"/>
</dbReference>
<dbReference type="PANTHER" id="PTHR13887:SF33">
    <property type="entry name" value="ISOMERASE"/>
    <property type="match status" value="1"/>
</dbReference>
<proteinExistence type="predicted"/>
<dbReference type="InterPro" id="IPR001853">
    <property type="entry name" value="DSBA-like_thioredoxin_dom"/>
</dbReference>
<accession>A0ABW4QHT4</accession>
<dbReference type="RefSeq" id="WP_204892020.1">
    <property type="nucleotide sequence ID" value="NZ_JBHUFW010000005.1"/>
</dbReference>
<evidence type="ECO:0000313" key="2">
    <source>
        <dbReference type="EMBL" id="MFD1863124.1"/>
    </source>
</evidence>
<dbReference type="Gene3D" id="3.40.30.10">
    <property type="entry name" value="Glutaredoxin"/>
    <property type="match status" value="1"/>
</dbReference>
<evidence type="ECO:0000313" key="3">
    <source>
        <dbReference type="Proteomes" id="UP001597273"/>
    </source>
</evidence>
<evidence type="ECO:0000259" key="1">
    <source>
        <dbReference type="Pfam" id="PF01323"/>
    </source>
</evidence>
<feature type="domain" description="DSBA-like thioredoxin" evidence="1">
    <location>
        <begin position="5"/>
        <end position="191"/>
    </location>
</feature>